<gene>
    <name evidence="1" type="ORF">PVP_XSN000049</name>
</gene>
<organism evidence="1 2">
    <name type="scientific">Vibrio phage PVP-XSN</name>
    <dbReference type="NCBI Taxonomy" id="3056214"/>
    <lineage>
        <taxon>Viruses</taxon>
        <taxon>Duplodnaviria</taxon>
        <taxon>Heunggongvirae</taxon>
        <taxon>Uroviricota</taxon>
        <taxon>Caudoviricetes</taxon>
    </lineage>
</organism>
<evidence type="ECO:0000313" key="1">
    <source>
        <dbReference type="EMBL" id="WJZ69962.1"/>
    </source>
</evidence>
<dbReference type="EMBL" id="OQ851295">
    <property type="protein sequence ID" value="WJZ69962.1"/>
    <property type="molecule type" value="Genomic_DNA"/>
</dbReference>
<proteinExistence type="predicted"/>
<accession>A0AAX3Y3I8</accession>
<protein>
    <recommendedName>
        <fullName evidence="3">CHY-type domain-containing protein</fullName>
    </recommendedName>
</protein>
<name>A0AAX3Y3I8_9CAUD</name>
<reference evidence="1" key="1">
    <citation type="submission" date="2023-04" db="EMBL/GenBank/DDBJ databases">
        <title>Virulent bacteriophage PVP-XSN from an Vibrio parahaemolyticus isolate: Characterization and complete genome sequence.</title>
        <authorList>
            <person name="Qi T."/>
            <person name="Lyu S."/>
            <person name="Liu L."/>
            <person name="Guo Q."/>
            <person name="Shen W."/>
            <person name="Han M."/>
            <person name="Xiong F."/>
            <person name="Lou B."/>
            <person name="Xu H."/>
        </authorList>
    </citation>
    <scope>NUCLEOTIDE SEQUENCE</scope>
</reference>
<sequence length="111" mass="12270">MGWSNCGTDSKGRPIGYAFSAICDHDGCNKEIDRGLSYACGGMHGETEVGCEKYFCSDHKDNAVDDGDHIIHVCESCAKSLFESDEWKFDEDEGLIVETSKLMHLDDLIVD</sequence>
<dbReference type="Proteomes" id="UP001431754">
    <property type="component" value="Segment"/>
</dbReference>
<evidence type="ECO:0008006" key="3">
    <source>
        <dbReference type="Google" id="ProtNLM"/>
    </source>
</evidence>
<evidence type="ECO:0000313" key="2">
    <source>
        <dbReference type="Proteomes" id="UP001431754"/>
    </source>
</evidence>